<protein>
    <submittedName>
        <fullName evidence="1">Uncharacterized protein</fullName>
    </submittedName>
</protein>
<reference evidence="1" key="1">
    <citation type="journal article" date="2014" name="Front. Microbiol.">
        <title>High frequency of phylogenetically diverse reductive dehalogenase-homologous genes in deep subseafloor sedimentary metagenomes.</title>
        <authorList>
            <person name="Kawai M."/>
            <person name="Futagami T."/>
            <person name="Toyoda A."/>
            <person name="Takaki Y."/>
            <person name="Nishi S."/>
            <person name="Hori S."/>
            <person name="Arai W."/>
            <person name="Tsubouchi T."/>
            <person name="Morono Y."/>
            <person name="Uchiyama I."/>
            <person name="Ito T."/>
            <person name="Fujiyama A."/>
            <person name="Inagaki F."/>
            <person name="Takami H."/>
        </authorList>
    </citation>
    <scope>NUCLEOTIDE SEQUENCE</scope>
    <source>
        <strain evidence="1">Expedition CK06-06</strain>
    </source>
</reference>
<dbReference type="EMBL" id="BARW01004357">
    <property type="protein sequence ID" value="GAI62240.1"/>
    <property type="molecule type" value="Genomic_DNA"/>
</dbReference>
<name>X1RGG3_9ZZZZ</name>
<evidence type="ECO:0000313" key="1">
    <source>
        <dbReference type="EMBL" id="GAI62240.1"/>
    </source>
</evidence>
<sequence length="92" mass="9505">MSALLKSILMIPSGGALELEPEYEKIANIFGIGHVCTRAPERLVVTLTSLATLSISVVRLVASPPAAVASLCTLDGEVLTPTLASVVSLSTE</sequence>
<gene>
    <name evidence="1" type="ORF">S12H4_10275</name>
</gene>
<feature type="non-terminal residue" evidence="1">
    <location>
        <position position="92"/>
    </location>
</feature>
<comment type="caution">
    <text evidence="1">The sequence shown here is derived from an EMBL/GenBank/DDBJ whole genome shotgun (WGS) entry which is preliminary data.</text>
</comment>
<dbReference type="AlphaFoldDB" id="X1RGG3"/>
<accession>X1RGG3</accession>
<proteinExistence type="predicted"/>
<organism evidence="1">
    <name type="scientific">marine sediment metagenome</name>
    <dbReference type="NCBI Taxonomy" id="412755"/>
    <lineage>
        <taxon>unclassified sequences</taxon>
        <taxon>metagenomes</taxon>
        <taxon>ecological metagenomes</taxon>
    </lineage>
</organism>